<reference evidence="2" key="1">
    <citation type="submission" date="2022-12" db="EMBL/GenBank/DDBJ databases">
        <title>Reference genome sequencing for broad-spectrum identification of bacterial and archaeal isolates by mass spectrometry.</title>
        <authorList>
            <person name="Sekiguchi Y."/>
            <person name="Tourlousse D.M."/>
        </authorList>
    </citation>
    <scope>NUCLEOTIDE SEQUENCE</scope>
    <source>
        <strain evidence="2">10succ1</strain>
    </source>
</reference>
<protein>
    <recommendedName>
        <fullName evidence="4">Membrane protein YhdT</fullName>
    </recommendedName>
</protein>
<keyword evidence="1" id="KW-1133">Transmembrane helix</keyword>
<dbReference type="AlphaFoldDB" id="A0A9W6LNV2"/>
<dbReference type="RefSeq" id="WP_281836352.1">
    <property type="nucleotide sequence ID" value="NZ_BSDY01000011.1"/>
</dbReference>
<keyword evidence="1" id="KW-0812">Transmembrane</keyword>
<dbReference type="Pfam" id="PF06196">
    <property type="entry name" value="DUF997"/>
    <property type="match status" value="1"/>
</dbReference>
<dbReference type="EMBL" id="BSDY01000011">
    <property type="protein sequence ID" value="GLI56942.1"/>
    <property type="molecule type" value="Genomic_DNA"/>
</dbReference>
<evidence type="ECO:0000313" key="2">
    <source>
        <dbReference type="EMBL" id="GLI56942.1"/>
    </source>
</evidence>
<keyword evidence="1" id="KW-0472">Membrane</keyword>
<dbReference type="PANTHER" id="PTHR39174">
    <property type="entry name" value="INNER MEMBRANE PROTEIN-RELATED"/>
    <property type="match status" value="1"/>
</dbReference>
<gene>
    <name evidence="2" type="ORF">PM10SUCC1_24560</name>
</gene>
<dbReference type="PANTHER" id="PTHR39174:SF1">
    <property type="entry name" value="INNER MEMBRANE PROTEIN"/>
    <property type="match status" value="1"/>
</dbReference>
<evidence type="ECO:0000256" key="1">
    <source>
        <dbReference type="SAM" id="Phobius"/>
    </source>
</evidence>
<feature type="transmembrane region" description="Helical" evidence="1">
    <location>
        <begin position="50"/>
        <end position="74"/>
    </location>
</feature>
<evidence type="ECO:0008006" key="4">
    <source>
        <dbReference type="Google" id="ProtNLM"/>
    </source>
</evidence>
<name>A0A9W6LNV2_9FUSO</name>
<organism evidence="2 3">
    <name type="scientific">Propionigenium maris DSM 9537</name>
    <dbReference type="NCBI Taxonomy" id="1123000"/>
    <lineage>
        <taxon>Bacteria</taxon>
        <taxon>Fusobacteriati</taxon>
        <taxon>Fusobacteriota</taxon>
        <taxon>Fusobacteriia</taxon>
        <taxon>Fusobacteriales</taxon>
        <taxon>Fusobacteriaceae</taxon>
        <taxon>Propionigenium</taxon>
    </lineage>
</organism>
<keyword evidence="3" id="KW-1185">Reference proteome</keyword>
<proteinExistence type="predicted"/>
<dbReference type="InterPro" id="IPR010398">
    <property type="entry name" value="DUF997"/>
</dbReference>
<dbReference type="Proteomes" id="UP001144471">
    <property type="component" value="Unassembled WGS sequence"/>
</dbReference>
<accession>A0A9W6LNV2</accession>
<feature type="transmembrane region" description="Helical" evidence="1">
    <location>
        <begin position="12"/>
        <end position="30"/>
    </location>
</feature>
<sequence>MKERNKQIGKEAKITILLYLVYFVWWYGFAYGMGDRDPSEYKFIMGLPEWFFYSCILGFLMISTLVAVVVKVFFKDVKFD</sequence>
<comment type="caution">
    <text evidence="2">The sequence shown here is derived from an EMBL/GenBank/DDBJ whole genome shotgun (WGS) entry which is preliminary data.</text>
</comment>
<evidence type="ECO:0000313" key="3">
    <source>
        <dbReference type="Proteomes" id="UP001144471"/>
    </source>
</evidence>